<evidence type="ECO:0000313" key="2">
    <source>
        <dbReference type="Proteomes" id="UP000434052"/>
    </source>
</evidence>
<comment type="caution">
    <text evidence="1">The sequence shown here is derived from an EMBL/GenBank/DDBJ whole genome shotgun (WGS) entry which is preliminary data.</text>
</comment>
<dbReference type="RefSeq" id="WP_144305587.1">
    <property type="nucleotide sequence ID" value="NZ_QMIF01000007.1"/>
</dbReference>
<organism evidence="1 2">
    <name type="scientific">Oceanidesulfovibrio marinus</name>
    <dbReference type="NCBI Taxonomy" id="370038"/>
    <lineage>
        <taxon>Bacteria</taxon>
        <taxon>Pseudomonadati</taxon>
        <taxon>Thermodesulfobacteriota</taxon>
        <taxon>Desulfovibrionia</taxon>
        <taxon>Desulfovibrionales</taxon>
        <taxon>Desulfovibrionaceae</taxon>
        <taxon>Oceanidesulfovibrio</taxon>
    </lineage>
</organism>
<dbReference type="Proteomes" id="UP000434052">
    <property type="component" value="Unassembled WGS sequence"/>
</dbReference>
<gene>
    <name evidence="1" type="ORF">DQK91_11920</name>
</gene>
<reference evidence="1 2" key="1">
    <citation type="submission" date="2018-06" db="EMBL/GenBank/DDBJ databases">
        <title>Complete genome of Desulfovibrio marinus P48SEP.</title>
        <authorList>
            <person name="Crispim J.S."/>
            <person name="Vidigal P.M.P."/>
            <person name="Silva L.C.F."/>
            <person name="Araujo L.C."/>
            <person name="Laguardia C.N."/>
            <person name="Dias R.S."/>
            <person name="Sousa M.P."/>
            <person name="Paula S.O."/>
            <person name="Silva C."/>
        </authorList>
    </citation>
    <scope>NUCLEOTIDE SEQUENCE [LARGE SCALE GENOMIC DNA]</scope>
    <source>
        <strain evidence="1 2">P48SEP</strain>
    </source>
</reference>
<dbReference type="OrthoDB" id="5452822at2"/>
<evidence type="ECO:0000313" key="1">
    <source>
        <dbReference type="EMBL" id="TVM33366.1"/>
    </source>
</evidence>
<proteinExistence type="predicted"/>
<dbReference type="EMBL" id="QMIF01000007">
    <property type="protein sequence ID" value="TVM33366.1"/>
    <property type="molecule type" value="Genomic_DNA"/>
</dbReference>
<name>A0A6P1ZI97_9BACT</name>
<accession>A0A6P1ZI97</accession>
<protein>
    <submittedName>
        <fullName evidence="1">Uncharacterized protein</fullName>
    </submittedName>
</protein>
<dbReference type="AlphaFoldDB" id="A0A6P1ZI97"/>
<sequence length="244" mass="26264">MPAKKTDSPLLTPFDKEYYKKNPLAEWVWRANPNACTDCIARDGRRYMYPDAVKLKRPHPNCRCRLELASDTKSSSFITNALHTLDDVAQETGDALREIANAEAWERFISETGAGLADTFDGSVDSLHEVATSDVWGKTARGTADAMEWVWDDPAGRAALLLAGATMLPGIAAGMEAAPALLLGSMEMLPASVAVGLGSAIPYIPEATDFLSSITPYTPPDISSAGVIGTAVGFGLEYYTDIEW</sequence>